<dbReference type="KEGG" id="halt:IM660_03315"/>
<sequence>MSRAPHNSRPDPLIARYHRAAPEVSIDPAAVLKAGKRRRLTRTAGAAAVAALTVTGAGWAVTELPMSSGTAVATQEPTESTGQPSDAVAEEVLALADELEANAQPVPEGMAFHYEGTDWLVTSNTVEMIGEERTSNPDGTIVQVEILAGSGSDLVVGDPMPADAERTETGPIEQGRPDWAFEEDLPLDPDELRQAWVDSCPLAPSVGATEYRCVYVGMQEAVPIATDALAAAALRVLAAEPDVEIERITDMLGRERIAATFDLPDEGLWSYLIDPETGRIDGAQTSGEYSTSIGTFTTEWVDPVSDS</sequence>
<gene>
    <name evidence="2" type="ORF">IM660_03315</name>
</gene>
<evidence type="ECO:0000313" key="3">
    <source>
        <dbReference type="Proteomes" id="UP000593758"/>
    </source>
</evidence>
<dbReference type="EMBL" id="CP063169">
    <property type="protein sequence ID" value="QOR71344.1"/>
    <property type="molecule type" value="Genomic_DNA"/>
</dbReference>
<keyword evidence="1" id="KW-0812">Transmembrane</keyword>
<evidence type="ECO:0000313" key="2">
    <source>
        <dbReference type="EMBL" id="QOR71344.1"/>
    </source>
</evidence>
<dbReference type="Proteomes" id="UP000593758">
    <property type="component" value="Chromosome"/>
</dbReference>
<keyword evidence="3" id="KW-1185">Reference proteome</keyword>
<reference evidence="2 3" key="1">
    <citation type="submission" date="2020-10" db="EMBL/GenBank/DDBJ databases">
        <title>Haloactinobacterium sp. RN3S43, a bacterium isolated from saline soil.</title>
        <authorList>
            <person name="Sun J.-Q."/>
        </authorList>
    </citation>
    <scope>NUCLEOTIDE SEQUENCE [LARGE SCALE GENOMIC DNA]</scope>
    <source>
        <strain evidence="2 3">RN3S43</strain>
    </source>
</reference>
<protein>
    <submittedName>
        <fullName evidence="2">Uncharacterized protein</fullName>
    </submittedName>
</protein>
<name>A0A7M1SWL9_9MICO</name>
<feature type="transmembrane region" description="Helical" evidence="1">
    <location>
        <begin position="43"/>
        <end position="61"/>
    </location>
</feature>
<dbReference type="RefSeq" id="WP_193498007.1">
    <property type="nucleotide sequence ID" value="NZ_CP063169.1"/>
</dbReference>
<organism evidence="2 3">
    <name type="scientific">Ruania alkalisoli</name>
    <dbReference type="NCBI Taxonomy" id="2779775"/>
    <lineage>
        <taxon>Bacteria</taxon>
        <taxon>Bacillati</taxon>
        <taxon>Actinomycetota</taxon>
        <taxon>Actinomycetes</taxon>
        <taxon>Micrococcales</taxon>
        <taxon>Ruaniaceae</taxon>
        <taxon>Ruania</taxon>
    </lineage>
</organism>
<keyword evidence="1" id="KW-1133">Transmembrane helix</keyword>
<dbReference type="AlphaFoldDB" id="A0A7M1SWL9"/>
<evidence type="ECO:0000256" key="1">
    <source>
        <dbReference type="SAM" id="Phobius"/>
    </source>
</evidence>
<proteinExistence type="predicted"/>
<accession>A0A7M1SWL9</accession>
<keyword evidence="1" id="KW-0472">Membrane</keyword>